<protein>
    <submittedName>
        <fullName evidence="1">Uncharacterized protein</fullName>
    </submittedName>
</protein>
<dbReference type="RefSeq" id="XP_064722057.1">
    <property type="nucleotide sequence ID" value="XM_064865985.1"/>
</dbReference>
<gene>
    <name evidence="1" type="ORF">IAS62_004161</name>
</gene>
<organism evidence="1 2">
    <name type="scientific">Cryptococcus decagattii</name>
    <dbReference type="NCBI Taxonomy" id="1859122"/>
    <lineage>
        <taxon>Eukaryota</taxon>
        <taxon>Fungi</taxon>
        <taxon>Dikarya</taxon>
        <taxon>Basidiomycota</taxon>
        <taxon>Agaricomycotina</taxon>
        <taxon>Tremellomycetes</taxon>
        <taxon>Tremellales</taxon>
        <taxon>Cryptococcaceae</taxon>
        <taxon>Cryptococcus</taxon>
        <taxon>Cryptococcus gattii species complex</taxon>
    </lineage>
</organism>
<dbReference type="EMBL" id="CP143811">
    <property type="protein sequence ID" value="WVO22818.1"/>
    <property type="molecule type" value="Genomic_DNA"/>
</dbReference>
<accession>A0ABZ2B016</accession>
<keyword evidence="2" id="KW-1185">Reference proteome</keyword>
<dbReference type="Proteomes" id="UP001432216">
    <property type="component" value="Chromosome 6"/>
</dbReference>
<evidence type="ECO:0000313" key="2">
    <source>
        <dbReference type="Proteomes" id="UP001432216"/>
    </source>
</evidence>
<reference evidence="1 2" key="1">
    <citation type="submission" date="2024-01" db="EMBL/GenBank/DDBJ databases">
        <title>Comparative genomics of Cryptococcus and Kwoniella reveals pathogenesis evolution and contrasting modes of karyotype evolution via chromosome fusion or intercentromeric recombination.</title>
        <authorList>
            <person name="Coelho M.A."/>
            <person name="David-Palma M."/>
            <person name="Shea T."/>
            <person name="Bowers K."/>
            <person name="McGinley-Smith S."/>
            <person name="Mohammad A.W."/>
            <person name="Gnirke A."/>
            <person name="Yurkov A.M."/>
            <person name="Nowrousian M."/>
            <person name="Sun S."/>
            <person name="Cuomo C.A."/>
            <person name="Heitman J."/>
        </authorList>
    </citation>
    <scope>NUCLEOTIDE SEQUENCE [LARGE SCALE GENOMIC DNA]</scope>
    <source>
        <strain evidence="1 2">7685027</strain>
    </source>
</reference>
<evidence type="ECO:0000313" key="1">
    <source>
        <dbReference type="EMBL" id="WVO22818.1"/>
    </source>
</evidence>
<dbReference type="GeneID" id="89990933"/>
<proteinExistence type="predicted"/>
<name>A0ABZ2B016_9TREE</name>
<sequence>MSLRRATTATTRCWGNKTQVDGLLAGTFSDVDLNMGESLRVPTFRHIFKLLRQGQFLSSLAQYNEVQAMHLNQYAT</sequence>